<sequence>MLVIFDGHIWVGYVKVNLPKASHVPFVYPLYIYLLANAKNHEGGMIRFLHIFLSLNETIPDLVKITSFDSETRL</sequence>
<evidence type="ECO:0000313" key="2">
    <source>
        <dbReference type="Proteomes" id="UP001056120"/>
    </source>
</evidence>
<keyword evidence="2" id="KW-1185">Reference proteome</keyword>
<dbReference type="Proteomes" id="UP001056120">
    <property type="component" value="Linkage Group LG09"/>
</dbReference>
<evidence type="ECO:0000313" key="1">
    <source>
        <dbReference type="EMBL" id="KAI3805069.1"/>
    </source>
</evidence>
<gene>
    <name evidence="1" type="ORF">L1987_27103</name>
</gene>
<reference evidence="2" key="1">
    <citation type="journal article" date="2022" name="Mol. Ecol. Resour.">
        <title>The genomes of chicory, endive, great burdock and yacon provide insights into Asteraceae palaeo-polyploidization history and plant inulin production.</title>
        <authorList>
            <person name="Fan W."/>
            <person name="Wang S."/>
            <person name="Wang H."/>
            <person name="Wang A."/>
            <person name="Jiang F."/>
            <person name="Liu H."/>
            <person name="Zhao H."/>
            <person name="Xu D."/>
            <person name="Zhang Y."/>
        </authorList>
    </citation>
    <scope>NUCLEOTIDE SEQUENCE [LARGE SCALE GENOMIC DNA]</scope>
    <source>
        <strain evidence="2">cv. Yunnan</strain>
    </source>
</reference>
<reference evidence="1 2" key="2">
    <citation type="journal article" date="2022" name="Mol. Ecol. Resour.">
        <title>The genomes of chicory, endive, great burdock and yacon provide insights into Asteraceae paleo-polyploidization history and plant inulin production.</title>
        <authorList>
            <person name="Fan W."/>
            <person name="Wang S."/>
            <person name="Wang H."/>
            <person name="Wang A."/>
            <person name="Jiang F."/>
            <person name="Liu H."/>
            <person name="Zhao H."/>
            <person name="Xu D."/>
            <person name="Zhang Y."/>
        </authorList>
    </citation>
    <scope>NUCLEOTIDE SEQUENCE [LARGE SCALE GENOMIC DNA]</scope>
    <source>
        <strain evidence="2">cv. Yunnan</strain>
        <tissue evidence="1">Leaves</tissue>
    </source>
</reference>
<accession>A0ACB9IAR8</accession>
<dbReference type="EMBL" id="CM042026">
    <property type="protein sequence ID" value="KAI3805069.1"/>
    <property type="molecule type" value="Genomic_DNA"/>
</dbReference>
<proteinExistence type="predicted"/>
<organism evidence="1 2">
    <name type="scientific">Smallanthus sonchifolius</name>
    <dbReference type="NCBI Taxonomy" id="185202"/>
    <lineage>
        <taxon>Eukaryota</taxon>
        <taxon>Viridiplantae</taxon>
        <taxon>Streptophyta</taxon>
        <taxon>Embryophyta</taxon>
        <taxon>Tracheophyta</taxon>
        <taxon>Spermatophyta</taxon>
        <taxon>Magnoliopsida</taxon>
        <taxon>eudicotyledons</taxon>
        <taxon>Gunneridae</taxon>
        <taxon>Pentapetalae</taxon>
        <taxon>asterids</taxon>
        <taxon>campanulids</taxon>
        <taxon>Asterales</taxon>
        <taxon>Asteraceae</taxon>
        <taxon>Asteroideae</taxon>
        <taxon>Heliantheae alliance</taxon>
        <taxon>Millerieae</taxon>
        <taxon>Smallanthus</taxon>
    </lineage>
</organism>
<comment type="caution">
    <text evidence="1">The sequence shown here is derived from an EMBL/GenBank/DDBJ whole genome shotgun (WGS) entry which is preliminary data.</text>
</comment>
<protein>
    <submittedName>
        <fullName evidence="1">Uncharacterized protein</fullName>
    </submittedName>
</protein>
<name>A0ACB9IAR8_9ASTR</name>